<organism evidence="1 2">
    <name type="scientific">Thiospirochaeta perfilievii</name>
    <dbReference type="NCBI Taxonomy" id="252967"/>
    <lineage>
        <taxon>Bacteria</taxon>
        <taxon>Pseudomonadati</taxon>
        <taxon>Spirochaetota</taxon>
        <taxon>Spirochaetia</taxon>
        <taxon>Spirochaetales</taxon>
        <taxon>Spirochaetaceae</taxon>
        <taxon>Thiospirochaeta</taxon>
    </lineage>
</organism>
<sequence length="66" mass="7571">MFAGILVSTQNNKILHSTVLKESVEEVEKALEELPERFQKRRKYYQVVKLSSVGSDESKKYGVILV</sequence>
<geneLocation type="plasmid" evidence="2">
    <name>pspe</name>
</geneLocation>
<reference evidence="1 2" key="1">
    <citation type="submission" date="2019-02" db="EMBL/GenBank/DDBJ databases">
        <authorList>
            <person name="Fomenkov A."/>
            <person name="Dubinina G."/>
            <person name="Grabovich M."/>
            <person name="Vincze T."/>
            <person name="Roberts R.J."/>
        </authorList>
    </citation>
    <scope>NUCLEOTIDE SEQUENCE [LARGE SCALE GENOMIC DNA]</scope>
    <source>
        <strain evidence="1 2">P</strain>
        <plasmid evidence="2">pspe</plasmid>
    </source>
</reference>
<accession>A0A5C1QHF3</accession>
<protein>
    <submittedName>
        <fullName evidence="1">Uncharacterized protein</fullName>
    </submittedName>
</protein>
<evidence type="ECO:0000313" key="1">
    <source>
        <dbReference type="EMBL" id="QEN06420.1"/>
    </source>
</evidence>
<keyword evidence="1" id="KW-0614">Plasmid</keyword>
<dbReference type="Proteomes" id="UP000323824">
    <property type="component" value="Plasmid pSpe"/>
</dbReference>
<dbReference type="EMBL" id="CP035808">
    <property type="protein sequence ID" value="QEN06420.1"/>
    <property type="molecule type" value="Genomic_DNA"/>
</dbReference>
<dbReference type="AlphaFoldDB" id="A0A5C1QHF3"/>
<evidence type="ECO:0000313" key="2">
    <source>
        <dbReference type="Proteomes" id="UP000323824"/>
    </source>
</evidence>
<dbReference type="KEGG" id="sper:EW093_17060"/>
<reference evidence="1 2" key="2">
    <citation type="submission" date="2019-09" db="EMBL/GenBank/DDBJ databases">
        <title>Complete Genome Sequence and Methylome Analysis of free living Spirochaetas.</title>
        <authorList>
            <person name="Leshcheva N."/>
            <person name="Mikheeva N."/>
        </authorList>
    </citation>
    <scope>NUCLEOTIDE SEQUENCE [LARGE SCALE GENOMIC DNA]</scope>
    <source>
        <strain evidence="1 2">P</strain>
        <plasmid evidence="2">pspe</plasmid>
    </source>
</reference>
<dbReference type="RefSeq" id="WP_149569646.1">
    <property type="nucleotide sequence ID" value="NZ_CP035808.1"/>
</dbReference>
<name>A0A5C1QHF3_9SPIO</name>
<gene>
    <name evidence="1" type="ORF">EW093_17060</name>
</gene>
<keyword evidence="2" id="KW-1185">Reference proteome</keyword>
<proteinExistence type="predicted"/>